<evidence type="ECO:0000256" key="4">
    <source>
        <dbReference type="ARBA" id="ARBA00022692"/>
    </source>
</evidence>
<evidence type="ECO:0000256" key="2">
    <source>
        <dbReference type="ARBA" id="ARBA00005745"/>
    </source>
</evidence>
<proteinExistence type="inferred from homology"/>
<keyword evidence="3" id="KW-1003">Cell membrane</keyword>
<dbReference type="InterPro" id="IPR047692">
    <property type="entry name" value="T4P_ComGB"/>
</dbReference>
<dbReference type="InterPro" id="IPR003004">
    <property type="entry name" value="GspF/PilC"/>
</dbReference>
<organism evidence="9 10">
    <name type="scientific">Vagococcus elongatus</name>
    <dbReference type="NCBI Taxonomy" id="180344"/>
    <lineage>
        <taxon>Bacteria</taxon>
        <taxon>Bacillati</taxon>
        <taxon>Bacillota</taxon>
        <taxon>Bacilli</taxon>
        <taxon>Lactobacillales</taxon>
        <taxon>Enterococcaceae</taxon>
        <taxon>Vagococcus</taxon>
    </lineage>
</organism>
<dbReference type="InterPro" id="IPR018076">
    <property type="entry name" value="T2SS_GspF_dom"/>
</dbReference>
<dbReference type="PANTHER" id="PTHR30012">
    <property type="entry name" value="GENERAL SECRETION PATHWAY PROTEIN"/>
    <property type="match status" value="1"/>
</dbReference>
<dbReference type="EMBL" id="NGKA01000004">
    <property type="protein sequence ID" value="RSU14038.1"/>
    <property type="molecule type" value="Genomic_DNA"/>
</dbReference>
<dbReference type="NCBIfam" id="NF041012">
    <property type="entry name" value="T4P_ComGB"/>
    <property type="match status" value="1"/>
</dbReference>
<keyword evidence="10" id="KW-1185">Reference proteome</keyword>
<sequence length="341" mass="39348">MSSFAFNSPKKMSKKFQLTVVVLLADLLKNGFTFQESLRFMALIYPKEADLLVQMEQFFLGGHTIYLGFRQLGFSDKYVAQINLGEKHGDLVSTFSRVAGQMKDHERQKQSLYKILTYPLILVCFLFSMIMGMNWFLLPQMPEMTSADNFGIWLIQHTPLLTLSVMVILCLASMFVKVLLKKHSQIKKLTFYMHVPLVNVFLQYYYTSFFAYEWGKLLNQGIELRQVLMIMAEEGNTLFMQEIGEVLQKKLESGELIVTQISQWKFFLPGFSKIIMQGEAKGKLGEELMIYGTKIWEDLLEKVEKGTQWLQPIIFLVIALLIIAVYSALLLPIYQSMEGLI</sequence>
<reference evidence="9 10" key="1">
    <citation type="submission" date="2017-05" db="EMBL/GenBank/DDBJ databases">
        <title>Vagococcus spp. assemblies.</title>
        <authorList>
            <person name="Gulvik C.A."/>
        </authorList>
    </citation>
    <scope>NUCLEOTIDE SEQUENCE [LARGE SCALE GENOMIC DNA]</scope>
    <source>
        <strain evidence="9 10">CCUG 51432</strain>
    </source>
</reference>
<dbReference type="OrthoDB" id="2294348at2"/>
<name>A0A430B147_9ENTE</name>
<comment type="caution">
    <text evidence="9">The sequence shown here is derived from an EMBL/GenBank/DDBJ whole genome shotgun (WGS) entry which is preliminary data.</text>
</comment>
<gene>
    <name evidence="9" type="ORF">CBF29_03905</name>
</gene>
<dbReference type="GO" id="GO:0005886">
    <property type="term" value="C:plasma membrane"/>
    <property type="evidence" value="ECO:0007669"/>
    <property type="project" value="UniProtKB-SubCell"/>
</dbReference>
<accession>A0A430B147</accession>
<evidence type="ECO:0000313" key="9">
    <source>
        <dbReference type="EMBL" id="RSU14038.1"/>
    </source>
</evidence>
<comment type="similarity">
    <text evidence="2">Belongs to the GSP F family.</text>
</comment>
<dbReference type="RefSeq" id="WP_126807554.1">
    <property type="nucleotide sequence ID" value="NZ_NGKA01000004.1"/>
</dbReference>
<feature type="transmembrane region" description="Helical" evidence="7">
    <location>
        <begin position="115"/>
        <end position="138"/>
    </location>
</feature>
<keyword evidence="4 7" id="KW-0812">Transmembrane</keyword>
<dbReference type="Pfam" id="PF00482">
    <property type="entry name" value="T2SSF"/>
    <property type="match status" value="2"/>
</dbReference>
<protein>
    <recommendedName>
        <fullName evidence="8">Type II secretion system protein GspF domain-containing protein</fullName>
    </recommendedName>
</protein>
<evidence type="ECO:0000256" key="3">
    <source>
        <dbReference type="ARBA" id="ARBA00022475"/>
    </source>
</evidence>
<feature type="domain" description="Type II secretion system protein GspF" evidence="8">
    <location>
        <begin position="210"/>
        <end position="332"/>
    </location>
</feature>
<keyword evidence="5 7" id="KW-1133">Transmembrane helix</keyword>
<evidence type="ECO:0000256" key="6">
    <source>
        <dbReference type="ARBA" id="ARBA00023136"/>
    </source>
</evidence>
<dbReference type="PANTHER" id="PTHR30012:SF0">
    <property type="entry name" value="TYPE II SECRETION SYSTEM PROTEIN F-RELATED"/>
    <property type="match status" value="1"/>
</dbReference>
<feature type="transmembrane region" description="Helical" evidence="7">
    <location>
        <begin position="309"/>
        <end position="334"/>
    </location>
</feature>
<evidence type="ECO:0000256" key="1">
    <source>
        <dbReference type="ARBA" id="ARBA00004651"/>
    </source>
</evidence>
<feature type="domain" description="Type II secretion system protein GspF" evidence="8">
    <location>
        <begin position="23"/>
        <end position="139"/>
    </location>
</feature>
<dbReference type="Proteomes" id="UP000287605">
    <property type="component" value="Unassembled WGS sequence"/>
</dbReference>
<evidence type="ECO:0000313" key="10">
    <source>
        <dbReference type="Proteomes" id="UP000287605"/>
    </source>
</evidence>
<evidence type="ECO:0000256" key="5">
    <source>
        <dbReference type="ARBA" id="ARBA00022989"/>
    </source>
</evidence>
<dbReference type="InterPro" id="IPR042094">
    <property type="entry name" value="T2SS_GspF_sf"/>
</dbReference>
<feature type="transmembrane region" description="Helical" evidence="7">
    <location>
        <begin position="158"/>
        <end position="180"/>
    </location>
</feature>
<dbReference type="Gene3D" id="1.20.81.30">
    <property type="entry name" value="Type II secretion system (T2SS), domain F"/>
    <property type="match status" value="2"/>
</dbReference>
<comment type="subcellular location">
    <subcellularLocation>
        <location evidence="1">Cell membrane</location>
        <topology evidence="1">Multi-pass membrane protein</topology>
    </subcellularLocation>
</comment>
<dbReference type="AlphaFoldDB" id="A0A430B147"/>
<evidence type="ECO:0000259" key="8">
    <source>
        <dbReference type="Pfam" id="PF00482"/>
    </source>
</evidence>
<evidence type="ECO:0000256" key="7">
    <source>
        <dbReference type="SAM" id="Phobius"/>
    </source>
</evidence>
<keyword evidence="6 7" id="KW-0472">Membrane</keyword>